<gene>
    <name evidence="1" type="ORF">PL9214670198</name>
</gene>
<accession>A0A1J1LUP2</accession>
<reference evidence="2" key="1">
    <citation type="submission" date="2015-10" db="EMBL/GenBank/DDBJ databases">
        <authorList>
            <person name="Regsiter A."/>
            <person name="william w."/>
        </authorList>
    </citation>
    <scope>NUCLEOTIDE SEQUENCE [LARGE SCALE GENOMIC DNA]</scope>
</reference>
<evidence type="ECO:0000313" key="1">
    <source>
        <dbReference type="EMBL" id="CUR35572.1"/>
    </source>
</evidence>
<proteinExistence type="predicted"/>
<sequence>MTQLVIKRQVRRGRIFDTTPLTPEEINNWRQEGEELHQSCYPVFEKLRSRLISTHYNWFIAIASEGGYYLLDPNFKNLMHRVKIYCPKEKLMTFRINETGICGQI</sequence>
<protein>
    <submittedName>
        <fullName evidence="1">Uncharacterized protein</fullName>
    </submittedName>
</protein>
<dbReference type="RefSeq" id="WP_072722528.1">
    <property type="nucleotide sequence ID" value="NZ_LN889815.1"/>
</dbReference>
<name>A0A1J1LUP2_9CYAN</name>
<keyword evidence="2" id="KW-1185">Reference proteome</keyword>
<dbReference type="EMBL" id="CZDF01000174">
    <property type="protein sequence ID" value="CUR35572.1"/>
    <property type="molecule type" value="Genomic_DNA"/>
</dbReference>
<evidence type="ECO:0000313" key="2">
    <source>
        <dbReference type="Proteomes" id="UP000184315"/>
    </source>
</evidence>
<dbReference type="STRING" id="671072.PL9214670198"/>
<organism evidence="1 2">
    <name type="scientific">Planktothrix tepida PCC 9214</name>
    <dbReference type="NCBI Taxonomy" id="671072"/>
    <lineage>
        <taxon>Bacteria</taxon>
        <taxon>Bacillati</taxon>
        <taxon>Cyanobacteriota</taxon>
        <taxon>Cyanophyceae</taxon>
        <taxon>Oscillatoriophycideae</taxon>
        <taxon>Oscillatoriales</taxon>
        <taxon>Microcoleaceae</taxon>
        <taxon>Planktothrix</taxon>
    </lineage>
</organism>
<dbReference type="AlphaFoldDB" id="A0A1J1LUP2"/>
<dbReference type="Proteomes" id="UP000184315">
    <property type="component" value="Unassembled WGS sequence"/>
</dbReference>